<reference evidence="9 10" key="1">
    <citation type="submission" date="2021-09" db="EMBL/GenBank/DDBJ databases">
        <title>Genomic insights and catalytic innovation underlie evolution of tropane alkaloids biosynthesis.</title>
        <authorList>
            <person name="Wang Y.-J."/>
            <person name="Tian T."/>
            <person name="Huang J.-P."/>
            <person name="Huang S.-X."/>
        </authorList>
    </citation>
    <scope>NUCLEOTIDE SEQUENCE [LARGE SCALE GENOMIC DNA]</scope>
    <source>
        <strain evidence="9">KIB-2018</strain>
        <tissue evidence="9">Leaf</tissue>
    </source>
</reference>
<dbReference type="PANTHER" id="PTHR33057:SF17">
    <property type="entry name" value="TRANSCRIPTION REPRESSOR OFP8"/>
    <property type="match status" value="1"/>
</dbReference>
<name>A0AAV8SCF0_9ROSI</name>
<feature type="region of interest" description="Disordered" evidence="7">
    <location>
        <begin position="134"/>
        <end position="168"/>
    </location>
</feature>
<comment type="function">
    <text evidence="6">Transcriptional repressor that regulates multiple aspects of plant growth and development.</text>
</comment>
<comment type="caution">
    <text evidence="9">The sequence shown here is derived from an EMBL/GenBank/DDBJ whole genome shotgun (WGS) entry which is preliminary data.</text>
</comment>
<evidence type="ECO:0000256" key="3">
    <source>
        <dbReference type="ARBA" id="ARBA00023015"/>
    </source>
</evidence>
<keyword evidence="3 6" id="KW-0805">Transcription regulation</keyword>
<proteinExistence type="predicted"/>
<evidence type="ECO:0000259" key="8">
    <source>
        <dbReference type="PROSITE" id="PS51754"/>
    </source>
</evidence>
<comment type="subcellular location">
    <subcellularLocation>
        <location evidence="1 6">Nucleus</location>
    </subcellularLocation>
</comment>
<sequence>MDQNRFKMRISRMFRSSFGSCRTRNLSDVIEKAVFIPQSIPSPTQSQRFQTMMETLPSKARPFPSICRPNCPKTTTQVISSSIVSRPKLSGLYPSVFKPGNKKGHACPPVSPMAPFNPFYEGYSLKEARKFSIRRKERKTNKKKKNRNKNNKSSYMRSDRNLLSSSSHDSKYFENSYWFSSEDDADPREDESDAFFSSRSLSSDSSISHRCRSSRKQNSSSRRRRAASSKSSSGKMAAVPLDGKVKGSFAVVKRSSDPYNDFRTSMLEMIVEKQIFASKDLEHLLQCFLSLNSYHHHKIIVEVFTDIWEALFSNFS</sequence>
<feature type="compositionally biased region" description="Basic residues" evidence="7">
    <location>
        <begin position="134"/>
        <end position="150"/>
    </location>
</feature>
<evidence type="ECO:0000313" key="9">
    <source>
        <dbReference type="EMBL" id="KAJ8749822.1"/>
    </source>
</evidence>
<dbReference type="GO" id="GO:0005634">
    <property type="term" value="C:nucleus"/>
    <property type="evidence" value="ECO:0007669"/>
    <property type="project" value="UniProtKB-SubCell"/>
</dbReference>
<dbReference type="PROSITE" id="PS51754">
    <property type="entry name" value="OVATE"/>
    <property type="match status" value="1"/>
</dbReference>
<evidence type="ECO:0000313" key="10">
    <source>
        <dbReference type="Proteomes" id="UP001159364"/>
    </source>
</evidence>
<feature type="compositionally biased region" description="Basic residues" evidence="7">
    <location>
        <begin position="209"/>
        <end position="227"/>
    </location>
</feature>
<evidence type="ECO:0000256" key="4">
    <source>
        <dbReference type="ARBA" id="ARBA00023163"/>
    </source>
</evidence>
<keyword evidence="5 6" id="KW-0539">Nucleus</keyword>
<evidence type="ECO:0000256" key="1">
    <source>
        <dbReference type="ARBA" id="ARBA00004123"/>
    </source>
</evidence>
<dbReference type="Pfam" id="PF04844">
    <property type="entry name" value="Ovate"/>
    <property type="match status" value="1"/>
</dbReference>
<dbReference type="GO" id="GO:0045892">
    <property type="term" value="P:negative regulation of DNA-templated transcription"/>
    <property type="evidence" value="ECO:0007669"/>
    <property type="project" value="UniProtKB-UniRule"/>
</dbReference>
<keyword evidence="2 6" id="KW-0678">Repressor</keyword>
<feature type="domain" description="OVATE" evidence="8">
    <location>
        <begin position="251"/>
        <end position="310"/>
    </location>
</feature>
<evidence type="ECO:0000256" key="2">
    <source>
        <dbReference type="ARBA" id="ARBA00022491"/>
    </source>
</evidence>
<dbReference type="InterPro" id="IPR006458">
    <property type="entry name" value="Ovate_C"/>
</dbReference>
<dbReference type="AlphaFoldDB" id="A0AAV8SCF0"/>
<dbReference type="PANTHER" id="PTHR33057">
    <property type="entry name" value="TRANSCRIPTION REPRESSOR OFP7-RELATED"/>
    <property type="match status" value="1"/>
</dbReference>
<dbReference type="EMBL" id="JAIWQS010000011">
    <property type="protein sequence ID" value="KAJ8749822.1"/>
    <property type="molecule type" value="Genomic_DNA"/>
</dbReference>
<organism evidence="9 10">
    <name type="scientific">Erythroxylum novogranatense</name>
    <dbReference type="NCBI Taxonomy" id="1862640"/>
    <lineage>
        <taxon>Eukaryota</taxon>
        <taxon>Viridiplantae</taxon>
        <taxon>Streptophyta</taxon>
        <taxon>Embryophyta</taxon>
        <taxon>Tracheophyta</taxon>
        <taxon>Spermatophyta</taxon>
        <taxon>Magnoliopsida</taxon>
        <taxon>eudicotyledons</taxon>
        <taxon>Gunneridae</taxon>
        <taxon>Pentapetalae</taxon>
        <taxon>rosids</taxon>
        <taxon>fabids</taxon>
        <taxon>Malpighiales</taxon>
        <taxon>Erythroxylaceae</taxon>
        <taxon>Erythroxylum</taxon>
    </lineage>
</organism>
<dbReference type="InterPro" id="IPR038933">
    <property type="entry name" value="Ovate"/>
</dbReference>
<protein>
    <recommendedName>
        <fullName evidence="6">Transcription repressor</fullName>
    </recommendedName>
    <alternativeName>
        <fullName evidence="6">Ovate family protein</fullName>
    </alternativeName>
</protein>
<feature type="compositionally biased region" description="Polar residues" evidence="7">
    <location>
        <begin position="153"/>
        <end position="167"/>
    </location>
</feature>
<gene>
    <name evidence="9" type="ORF">K2173_013225</name>
</gene>
<evidence type="ECO:0000256" key="6">
    <source>
        <dbReference type="RuleBase" id="RU367028"/>
    </source>
</evidence>
<keyword evidence="10" id="KW-1185">Reference proteome</keyword>
<evidence type="ECO:0000256" key="7">
    <source>
        <dbReference type="SAM" id="MobiDB-lite"/>
    </source>
</evidence>
<accession>A0AAV8SCF0</accession>
<keyword evidence="4 6" id="KW-0804">Transcription</keyword>
<dbReference type="NCBIfam" id="TIGR01568">
    <property type="entry name" value="A_thal_3678"/>
    <property type="match status" value="1"/>
</dbReference>
<evidence type="ECO:0000256" key="5">
    <source>
        <dbReference type="ARBA" id="ARBA00023242"/>
    </source>
</evidence>
<dbReference type="Proteomes" id="UP001159364">
    <property type="component" value="Linkage Group LG11"/>
</dbReference>
<feature type="region of interest" description="Disordered" evidence="7">
    <location>
        <begin position="204"/>
        <end position="237"/>
    </location>
</feature>